<evidence type="ECO:0000313" key="2">
    <source>
        <dbReference type="Proteomes" id="UP001497382"/>
    </source>
</evidence>
<organism evidence="1 2">
    <name type="scientific">Larinioides sclopetarius</name>
    <dbReference type="NCBI Taxonomy" id="280406"/>
    <lineage>
        <taxon>Eukaryota</taxon>
        <taxon>Metazoa</taxon>
        <taxon>Ecdysozoa</taxon>
        <taxon>Arthropoda</taxon>
        <taxon>Chelicerata</taxon>
        <taxon>Arachnida</taxon>
        <taxon>Araneae</taxon>
        <taxon>Araneomorphae</taxon>
        <taxon>Entelegynae</taxon>
        <taxon>Araneoidea</taxon>
        <taxon>Araneidae</taxon>
        <taxon>Larinioides</taxon>
    </lineage>
</organism>
<evidence type="ECO:0000313" key="1">
    <source>
        <dbReference type="EMBL" id="CAL1281221.1"/>
    </source>
</evidence>
<dbReference type="AlphaFoldDB" id="A0AAV2AB47"/>
<proteinExistence type="predicted"/>
<name>A0AAV2AB47_9ARAC</name>
<keyword evidence="2" id="KW-1185">Reference proteome</keyword>
<dbReference type="Proteomes" id="UP001497382">
    <property type="component" value="Unassembled WGS sequence"/>
</dbReference>
<gene>
    <name evidence="1" type="ORF">LARSCL_LOCUS11448</name>
</gene>
<dbReference type="EMBL" id="CAXIEN010000141">
    <property type="protein sequence ID" value="CAL1281221.1"/>
    <property type="molecule type" value="Genomic_DNA"/>
</dbReference>
<sequence length="42" mass="5116">MFDKHISKILLFCLWNYPTKNVPHTKMYHFEIVHLEKLISSI</sequence>
<accession>A0AAV2AB47</accession>
<reference evidence="1 2" key="1">
    <citation type="submission" date="2024-04" db="EMBL/GenBank/DDBJ databases">
        <authorList>
            <person name="Rising A."/>
            <person name="Reimegard J."/>
            <person name="Sonavane S."/>
            <person name="Akerstrom W."/>
            <person name="Nylinder S."/>
            <person name="Hedman E."/>
            <person name="Kallberg Y."/>
        </authorList>
    </citation>
    <scope>NUCLEOTIDE SEQUENCE [LARGE SCALE GENOMIC DNA]</scope>
</reference>
<protein>
    <submittedName>
        <fullName evidence="1">Uncharacterized protein</fullName>
    </submittedName>
</protein>
<comment type="caution">
    <text evidence="1">The sequence shown here is derived from an EMBL/GenBank/DDBJ whole genome shotgun (WGS) entry which is preliminary data.</text>
</comment>